<evidence type="ECO:0000313" key="5">
    <source>
        <dbReference type="Proteomes" id="UP000001396"/>
    </source>
</evidence>
<dbReference type="Proteomes" id="UP000001396">
    <property type="component" value="Unassembled WGS sequence"/>
</dbReference>
<dbReference type="PROSITE" id="PS50280">
    <property type="entry name" value="SET"/>
    <property type="match status" value="1"/>
</dbReference>
<dbReference type="AlphaFoldDB" id="D3BUV9"/>
<evidence type="ECO:0000256" key="1">
    <source>
        <dbReference type="ARBA" id="ARBA00004038"/>
    </source>
</evidence>
<dbReference type="PANTHER" id="PTHR12197:SF296">
    <property type="entry name" value="SET AND MYND DOMAIN-CONTAINING PROTEIN DDB_G0288495"/>
    <property type="match status" value="1"/>
</dbReference>
<dbReference type="EMBL" id="ADBJ01000060">
    <property type="protein sequence ID" value="EFA74897.1"/>
    <property type="molecule type" value="Genomic_DNA"/>
</dbReference>
<dbReference type="InterPro" id="IPR046341">
    <property type="entry name" value="SET_dom_sf"/>
</dbReference>
<dbReference type="Gene3D" id="2.170.270.10">
    <property type="entry name" value="SET domain"/>
    <property type="match status" value="1"/>
</dbReference>
<gene>
    <name evidence="4" type="ORF">PPL_11931</name>
</gene>
<dbReference type="STRING" id="670386.D3BUV9"/>
<feature type="domain" description="SET" evidence="3">
    <location>
        <begin position="59"/>
        <end position="462"/>
    </location>
</feature>
<proteinExistence type="predicted"/>
<comment type="function">
    <text evidence="1">Probable methyltransferase.</text>
</comment>
<evidence type="ECO:0000259" key="3">
    <source>
        <dbReference type="PROSITE" id="PS50280"/>
    </source>
</evidence>
<organism evidence="4 5">
    <name type="scientific">Heterostelium pallidum (strain ATCC 26659 / Pp 5 / PN500)</name>
    <name type="common">Cellular slime mold</name>
    <name type="synonym">Polysphondylium pallidum</name>
    <dbReference type="NCBI Taxonomy" id="670386"/>
    <lineage>
        <taxon>Eukaryota</taxon>
        <taxon>Amoebozoa</taxon>
        <taxon>Evosea</taxon>
        <taxon>Eumycetozoa</taxon>
        <taxon>Dictyostelia</taxon>
        <taxon>Acytosteliales</taxon>
        <taxon>Acytosteliaceae</taxon>
        <taxon>Heterostelium</taxon>
    </lineage>
</organism>
<dbReference type="GO" id="GO:0005634">
    <property type="term" value="C:nucleus"/>
    <property type="evidence" value="ECO:0007669"/>
    <property type="project" value="TreeGrafter"/>
</dbReference>
<evidence type="ECO:0000256" key="2">
    <source>
        <dbReference type="SAM" id="MobiDB-lite"/>
    </source>
</evidence>
<dbReference type="RefSeq" id="XP_020427031.1">
    <property type="nucleotide sequence ID" value="XM_020582677.1"/>
</dbReference>
<dbReference type="FunCoup" id="D3BUV9">
    <property type="interactions" value="104"/>
</dbReference>
<dbReference type="CDD" id="cd20071">
    <property type="entry name" value="SET_SMYD"/>
    <property type="match status" value="1"/>
</dbReference>
<comment type="caution">
    <text evidence="4">The sequence shown here is derived from an EMBL/GenBank/DDBJ whole genome shotgun (WGS) entry which is preliminary data.</text>
</comment>
<dbReference type="GeneID" id="31367399"/>
<reference evidence="4 5" key="1">
    <citation type="journal article" date="2011" name="Genome Res.">
        <title>Phylogeny-wide analysis of social amoeba genomes highlights ancient origins for complex intercellular communication.</title>
        <authorList>
            <person name="Heidel A.J."/>
            <person name="Lawal H.M."/>
            <person name="Felder M."/>
            <person name="Schilde C."/>
            <person name="Helps N.R."/>
            <person name="Tunggal B."/>
            <person name="Rivero F."/>
            <person name="John U."/>
            <person name="Schleicher M."/>
            <person name="Eichinger L."/>
            <person name="Platzer M."/>
            <person name="Noegel A.A."/>
            <person name="Schaap P."/>
            <person name="Gloeckner G."/>
        </authorList>
    </citation>
    <scope>NUCLEOTIDE SEQUENCE [LARGE SCALE GENOMIC DNA]</scope>
    <source>
        <strain evidence="5">ATCC 26659 / Pp 5 / PN500</strain>
    </source>
</reference>
<sequence length="563" mass="64882">MMYSSIERSSEESDEEIDIFSEIEDKNIDNKSTSNNNFIICNSDDAYDGTFEFNLDNNPYIKIEDHPIKGRCVVAKRFIPRGTTLLIDKPYVSGDYYYCFKYFSELNRQNVVCCPGCGEIYYCSTFCKHSRFKETKHSDLECKWMYYFSKTYLHQLLDDEKDMVLIILRILARRQQAKLSMDFTRAPTSSRLDLPSEINDLVDHIDEYFSVSLEHQTNDNNNNNTQQQQQYIVKNEIINNQDISINRPTNMNIDDYKLVWQHDFAKLLTLTRIIQNIITPSKNCSFKSNIDRDGDFEMTDTTSAPTSLRTSLEVITKTDFNLLKLLGKIRSNYFGLWTHSPMPIIGNTNSSFNQTNTTTTTTMESSSSSSTSSPPLLRPQQCHWGGAAVYLRMSLFNHSCFPNCTTLLQTNDTHRIKLGNSDIDGADSTIYELDPERVNPLSFHVVTIRDIEVDTECLITYIPLDQKLKDRQSHLKSMWLFDCNCQRCQFDLYQQQQQQKSDTSLTDNNQDTTTTKTNLIPNLEFEKYCCNSVGCHSGMLVPDYPGSTTGSCRECNQSFQLPK</sequence>
<name>D3BUV9_HETP5</name>
<dbReference type="PANTHER" id="PTHR12197">
    <property type="entry name" value="HISTONE-LYSINE N-METHYLTRANSFERASE SMYD"/>
    <property type="match status" value="1"/>
</dbReference>
<accession>D3BUV9</accession>
<feature type="compositionally biased region" description="Low complexity" evidence="2">
    <location>
        <begin position="351"/>
        <end position="373"/>
    </location>
</feature>
<keyword evidence="5" id="KW-1185">Reference proteome</keyword>
<dbReference type="SUPFAM" id="SSF82199">
    <property type="entry name" value="SET domain"/>
    <property type="match status" value="1"/>
</dbReference>
<dbReference type="InterPro" id="IPR050869">
    <property type="entry name" value="H3K4_H4K5_MeTrfase"/>
</dbReference>
<protein>
    <recommendedName>
        <fullName evidence="3">SET domain-containing protein</fullName>
    </recommendedName>
</protein>
<dbReference type="InParanoid" id="D3BUV9"/>
<feature type="region of interest" description="Disordered" evidence="2">
    <location>
        <begin position="351"/>
        <end position="376"/>
    </location>
</feature>
<evidence type="ECO:0000313" key="4">
    <source>
        <dbReference type="EMBL" id="EFA74897.1"/>
    </source>
</evidence>
<dbReference type="OMA" id="ELECKWI"/>
<dbReference type="InterPro" id="IPR001214">
    <property type="entry name" value="SET_dom"/>
</dbReference>